<gene>
    <name evidence="3" type="ORF">EMH_0027990</name>
</gene>
<accession>U6JQ46</accession>
<dbReference type="Proteomes" id="UP000030744">
    <property type="component" value="Unassembled WGS sequence"/>
</dbReference>
<evidence type="ECO:0000256" key="2">
    <source>
        <dbReference type="SAM" id="Phobius"/>
    </source>
</evidence>
<organism evidence="3 4">
    <name type="scientific">Eimeria mitis</name>
    <dbReference type="NCBI Taxonomy" id="44415"/>
    <lineage>
        <taxon>Eukaryota</taxon>
        <taxon>Sar</taxon>
        <taxon>Alveolata</taxon>
        <taxon>Apicomplexa</taxon>
        <taxon>Conoidasida</taxon>
        <taxon>Coccidia</taxon>
        <taxon>Eucoccidiorida</taxon>
        <taxon>Eimeriorina</taxon>
        <taxon>Eimeriidae</taxon>
        <taxon>Eimeria</taxon>
    </lineage>
</organism>
<reference evidence="3" key="1">
    <citation type="submission" date="2013-10" db="EMBL/GenBank/DDBJ databases">
        <title>Genomic analysis of the causative agents of coccidiosis in chickens.</title>
        <authorList>
            <person name="Reid A.J."/>
            <person name="Blake D."/>
            <person name="Billington K."/>
            <person name="Browne H."/>
            <person name="Dunn M."/>
            <person name="Hung S."/>
            <person name="Kawahara F."/>
            <person name="Miranda-Saavedra D."/>
            <person name="Mourier T."/>
            <person name="Nagra H."/>
            <person name="Otto T.D."/>
            <person name="Rawlings N."/>
            <person name="Sanchez A."/>
            <person name="Sanders M."/>
            <person name="Subramaniam C."/>
            <person name="Tay Y."/>
            <person name="Dear P."/>
            <person name="Doerig C."/>
            <person name="Gruber A."/>
            <person name="Parkinson J."/>
            <person name="Shirley M."/>
            <person name="Wan K.L."/>
            <person name="Berriman M."/>
            <person name="Tomley F."/>
            <person name="Pain A."/>
        </authorList>
    </citation>
    <scope>NUCLEOTIDE SEQUENCE [LARGE SCALE GENOMIC DNA]</scope>
    <source>
        <strain evidence="3">Houghton</strain>
    </source>
</reference>
<dbReference type="OrthoDB" id="10607303at2759"/>
<name>U6JQ46_9EIME</name>
<sequence>MSHCICSRIQHMTAPPAENASVGYVYLAGGIANILLPFGAGAIVCGIATQKRLLLHAGVLHLVLTFLCVGVLCSIVYGISMIAAAVTALKAAAADGEQQQALQQPAEDQQQQAGDIEQQQSGEMQQQQQQQSGELQQQHTGELQQQHTGQSIQRNATDDPVPYTDFQPQQQQQHQRRSDLCIHPSQDFIQ</sequence>
<reference evidence="3" key="2">
    <citation type="submission" date="2013-10" db="EMBL/GenBank/DDBJ databases">
        <authorList>
            <person name="Aslett M."/>
        </authorList>
    </citation>
    <scope>NUCLEOTIDE SEQUENCE [LARGE SCALE GENOMIC DNA]</scope>
    <source>
        <strain evidence="3">Houghton</strain>
    </source>
</reference>
<feature type="transmembrane region" description="Helical" evidence="2">
    <location>
        <begin position="24"/>
        <end position="47"/>
    </location>
</feature>
<feature type="region of interest" description="Disordered" evidence="1">
    <location>
        <begin position="100"/>
        <end position="190"/>
    </location>
</feature>
<keyword evidence="2" id="KW-1133">Transmembrane helix</keyword>
<dbReference type="AlphaFoldDB" id="U6JQ46"/>
<dbReference type="VEuPathDB" id="ToxoDB:EMH_0027990"/>
<protein>
    <recommendedName>
        <fullName evidence="5">Transmembrane protein</fullName>
    </recommendedName>
</protein>
<evidence type="ECO:0008006" key="5">
    <source>
        <dbReference type="Google" id="ProtNLM"/>
    </source>
</evidence>
<evidence type="ECO:0000313" key="4">
    <source>
        <dbReference type="Proteomes" id="UP000030744"/>
    </source>
</evidence>
<dbReference type="EMBL" id="HG678624">
    <property type="protein sequence ID" value="CDJ26981.1"/>
    <property type="molecule type" value="Genomic_DNA"/>
</dbReference>
<feature type="compositionally biased region" description="Low complexity" evidence="1">
    <location>
        <begin position="100"/>
        <end position="150"/>
    </location>
</feature>
<dbReference type="GeneID" id="25377658"/>
<proteinExistence type="predicted"/>
<dbReference type="RefSeq" id="XP_013349559.1">
    <property type="nucleotide sequence ID" value="XM_013494105.1"/>
</dbReference>
<evidence type="ECO:0000313" key="3">
    <source>
        <dbReference type="EMBL" id="CDJ26981.1"/>
    </source>
</evidence>
<keyword evidence="2" id="KW-0812">Transmembrane</keyword>
<keyword evidence="4" id="KW-1185">Reference proteome</keyword>
<feature type="transmembrane region" description="Helical" evidence="2">
    <location>
        <begin position="59"/>
        <end position="79"/>
    </location>
</feature>
<evidence type="ECO:0000256" key="1">
    <source>
        <dbReference type="SAM" id="MobiDB-lite"/>
    </source>
</evidence>
<keyword evidence="2" id="KW-0472">Membrane</keyword>